<reference evidence="2" key="2">
    <citation type="submission" date="2020-05" db="UniProtKB">
        <authorList>
            <consortium name="EnsemblMetazoa"/>
        </authorList>
    </citation>
    <scope>IDENTIFICATION</scope>
    <source>
        <strain evidence="2">maculatus3</strain>
    </source>
</reference>
<protein>
    <submittedName>
        <fullName evidence="2">Uncharacterized protein</fullName>
    </submittedName>
</protein>
<accession>A0A182S667</accession>
<evidence type="ECO:0000256" key="1">
    <source>
        <dbReference type="SAM" id="MobiDB-lite"/>
    </source>
</evidence>
<feature type="compositionally biased region" description="Low complexity" evidence="1">
    <location>
        <begin position="108"/>
        <end position="117"/>
    </location>
</feature>
<dbReference type="Proteomes" id="UP000075901">
    <property type="component" value="Unassembled WGS sequence"/>
</dbReference>
<reference evidence="3" key="1">
    <citation type="submission" date="2013-09" db="EMBL/GenBank/DDBJ databases">
        <title>The Genome Sequence of Anopheles maculatus species B.</title>
        <authorList>
            <consortium name="The Broad Institute Genomics Platform"/>
            <person name="Neafsey D.E."/>
            <person name="Besansky N."/>
            <person name="Howell P."/>
            <person name="Walton C."/>
            <person name="Young S.K."/>
            <person name="Zeng Q."/>
            <person name="Gargeya S."/>
            <person name="Fitzgerald M."/>
            <person name="Haas B."/>
            <person name="Abouelleil A."/>
            <person name="Allen A.W."/>
            <person name="Alvarado L."/>
            <person name="Arachchi H.M."/>
            <person name="Berlin A.M."/>
            <person name="Chapman S.B."/>
            <person name="Gainer-Dewar J."/>
            <person name="Goldberg J."/>
            <person name="Griggs A."/>
            <person name="Gujja S."/>
            <person name="Hansen M."/>
            <person name="Howarth C."/>
            <person name="Imamovic A."/>
            <person name="Ireland A."/>
            <person name="Larimer J."/>
            <person name="McCowan C."/>
            <person name="Murphy C."/>
            <person name="Pearson M."/>
            <person name="Poon T.W."/>
            <person name="Priest M."/>
            <person name="Roberts A."/>
            <person name="Saif S."/>
            <person name="Shea T."/>
            <person name="Sisk P."/>
            <person name="Sykes S."/>
            <person name="Wortman J."/>
            <person name="Nusbaum C."/>
            <person name="Birren B."/>
        </authorList>
    </citation>
    <scope>NUCLEOTIDE SEQUENCE [LARGE SCALE GENOMIC DNA]</scope>
    <source>
        <strain evidence="3">maculatus3</strain>
    </source>
</reference>
<dbReference type="EnsemblMetazoa" id="AMAM000439-RA">
    <property type="protein sequence ID" value="AMAM000439-PA"/>
    <property type="gene ID" value="AMAM000439"/>
</dbReference>
<feature type="region of interest" description="Disordered" evidence="1">
    <location>
        <begin position="84"/>
        <end position="117"/>
    </location>
</feature>
<feature type="region of interest" description="Disordered" evidence="1">
    <location>
        <begin position="24"/>
        <end position="70"/>
    </location>
</feature>
<proteinExistence type="predicted"/>
<dbReference type="VEuPathDB" id="VectorBase:AMAM000439"/>
<evidence type="ECO:0000313" key="2">
    <source>
        <dbReference type="EnsemblMetazoa" id="AMAM000439-PA"/>
    </source>
</evidence>
<evidence type="ECO:0000313" key="3">
    <source>
        <dbReference type="Proteomes" id="UP000075901"/>
    </source>
</evidence>
<name>A0A182S667_9DIPT</name>
<sequence>MKKDCSKCIQIKCYYESVGSGASSLKHNGPMAGPSHGSVNSAHHGHHPPPPPVPSAAVSQHQRMHRNSSGMICSSSKCNHFIAGGPSGPGIIQPQPPHELYRKIPHCSTTSSQQQQS</sequence>
<dbReference type="AlphaFoldDB" id="A0A182S667"/>
<keyword evidence="3" id="KW-1185">Reference proteome</keyword>
<organism evidence="2 3">
    <name type="scientific">Anopheles maculatus</name>
    <dbReference type="NCBI Taxonomy" id="74869"/>
    <lineage>
        <taxon>Eukaryota</taxon>
        <taxon>Metazoa</taxon>
        <taxon>Ecdysozoa</taxon>
        <taxon>Arthropoda</taxon>
        <taxon>Hexapoda</taxon>
        <taxon>Insecta</taxon>
        <taxon>Pterygota</taxon>
        <taxon>Neoptera</taxon>
        <taxon>Endopterygota</taxon>
        <taxon>Diptera</taxon>
        <taxon>Nematocera</taxon>
        <taxon>Culicoidea</taxon>
        <taxon>Culicidae</taxon>
        <taxon>Anophelinae</taxon>
        <taxon>Anopheles</taxon>
        <taxon>Anopheles maculatus group</taxon>
    </lineage>
</organism>